<organism evidence="1 2">
    <name type="scientific">Candidatus Phocaeicola faecigallinarum</name>
    <dbReference type="NCBI Taxonomy" id="2838732"/>
    <lineage>
        <taxon>Bacteria</taxon>
        <taxon>Pseudomonadati</taxon>
        <taxon>Bacteroidota</taxon>
        <taxon>Bacteroidia</taxon>
        <taxon>Bacteroidales</taxon>
        <taxon>Bacteroidaceae</taxon>
        <taxon>Phocaeicola</taxon>
    </lineage>
</organism>
<gene>
    <name evidence="1" type="ORF">H9777_12135</name>
</gene>
<proteinExistence type="predicted"/>
<protein>
    <submittedName>
        <fullName evidence="1">Uncharacterized protein</fullName>
    </submittedName>
</protein>
<name>A0A948TD75_9BACT</name>
<accession>A0A948TD75</accession>
<dbReference type="AlphaFoldDB" id="A0A948TD75"/>
<evidence type="ECO:0000313" key="2">
    <source>
        <dbReference type="Proteomes" id="UP000783796"/>
    </source>
</evidence>
<reference evidence="1" key="2">
    <citation type="submission" date="2021-04" db="EMBL/GenBank/DDBJ databases">
        <authorList>
            <person name="Gilroy R."/>
        </authorList>
    </citation>
    <scope>NUCLEOTIDE SEQUENCE</scope>
    <source>
        <strain evidence="1">G4-2901</strain>
    </source>
</reference>
<reference evidence="1" key="1">
    <citation type="journal article" date="2021" name="PeerJ">
        <title>Extensive microbial diversity within the chicken gut microbiome revealed by metagenomics and culture.</title>
        <authorList>
            <person name="Gilroy R."/>
            <person name="Ravi A."/>
            <person name="Getino M."/>
            <person name="Pursley I."/>
            <person name="Horton D.L."/>
            <person name="Alikhan N.F."/>
            <person name="Baker D."/>
            <person name="Gharbi K."/>
            <person name="Hall N."/>
            <person name="Watson M."/>
            <person name="Adriaenssens E.M."/>
            <person name="Foster-Nyarko E."/>
            <person name="Jarju S."/>
            <person name="Secka A."/>
            <person name="Antonio M."/>
            <person name="Oren A."/>
            <person name="Chaudhuri R.R."/>
            <person name="La Ragione R."/>
            <person name="Hildebrand F."/>
            <person name="Pallen M.J."/>
        </authorList>
    </citation>
    <scope>NUCLEOTIDE SEQUENCE</scope>
    <source>
        <strain evidence="1">G4-2901</strain>
    </source>
</reference>
<dbReference type="Proteomes" id="UP000783796">
    <property type="component" value="Unassembled WGS sequence"/>
</dbReference>
<evidence type="ECO:0000313" key="1">
    <source>
        <dbReference type="EMBL" id="MBU3839033.1"/>
    </source>
</evidence>
<dbReference type="EMBL" id="JAHLFW010000100">
    <property type="protein sequence ID" value="MBU3839033.1"/>
    <property type="molecule type" value="Genomic_DNA"/>
</dbReference>
<comment type="caution">
    <text evidence="1">The sequence shown here is derived from an EMBL/GenBank/DDBJ whole genome shotgun (WGS) entry which is preliminary data.</text>
</comment>
<sequence length="352" mass="40926">MKLKRLAFILSLSWIISGYVLGQVRVIDNVDGRIVPYAQIMDEKGVTIGFVDANGIFPEDINKGKVTIQHMSYYPKEIECSKFRKDTCISLTPRDYMLDEVEITSKANDYIHLRTYFRSYQLNDSCLKYFKEGFADFFIRLKNRKVKRFVTQTRVLANKKMISEDKKHANMLVDKYITTPSLGNGTLLEELKEDGCSYQSDSTLAYLYDDGIRVGSVEKDTKNGVCVVTYDALEGRGEKKGTLFGYTTRLVYNYQTEVYRNLNEYKSFIDLLCKKGYRKLFYRYKKDPKEQMVEVMDELYVLKGEYISSDKMKDVISYLKLAENKESVETLIIPPLNEHFSFVLKTEMVPIK</sequence>